<feature type="compositionally biased region" description="Low complexity" evidence="2">
    <location>
        <begin position="440"/>
        <end position="453"/>
    </location>
</feature>
<accession>A0AAD6TNJ8</accession>
<gene>
    <name evidence="3" type="ORF">B0H15DRAFT_956825</name>
</gene>
<evidence type="ECO:0000256" key="1">
    <source>
        <dbReference type="SAM" id="Coils"/>
    </source>
</evidence>
<sequence>MKKRTAATSERAKKAAIIAADEAKEEAEKKEKKLLVVKRGRGRPPKEKPVVVAVNEKSDEPDIDEDGAQSLVVEWTKDLTWSLVTGIEEDDEIRDGLYPGPGAIKRTGGKPKTHFHDALGVKIFADNPAYTEFLAIDPELSEAEQTKKKAEQRKLLAGKVKNKIKTLTDTARIHILDMGQTGAGLRSAAEITPGSKLATQWDVIKEDFPWLFNMRDLIAVRPNLKPVGLGNNDTPIDIDLLLRTRTDDDTSSLAPDDTEDLPAQLVDSDVLTIDSDSDDEIAATPTLEGALKRKIKPEGKGNSKKTPPKKKTKPQTGMSAPAAAVAAKKPTNAKDRFSATVLAEEETAQRALELRTAKNKAHKDVALAKISAEKEIRLAKEESKRADKAEKAALVRLRMEQEHQMRMAQMQQGGPSSASFSNAGQSGNFSMFDELPMLPGTSSSDGSGFAGSSTYGGFDGF</sequence>
<feature type="region of interest" description="Disordered" evidence="2">
    <location>
        <begin position="431"/>
        <end position="461"/>
    </location>
</feature>
<feature type="compositionally biased region" description="Low complexity" evidence="2">
    <location>
        <begin position="320"/>
        <end position="330"/>
    </location>
</feature>
<dbReference type="Proteomes" id="UP001222325">
    <property type="component" value="Unassembled WGS sequence"/>
</dbReference>
<organism evidence="3 4">
    <name type="scientific">Mycena belliarum</name>
    <dbReference type="NCBI Taxonomy" id="1033014"/>
    <lineage>
        <taxon>Eukaryota</taxon>
        <taxon>Fungi</taxon>
        <taxon>Dikarya</taxon>
        <taxon>Basidiomycota</taxon>
        <taxon>Agaricomycotina</taxon>
        <taxon>Agaricomycetes</taxon>
        <taxon>Agaricomycetidae</taxon>
        <taxon>Agaricales</taxon>
        <taxon>Marasmiineae</taxon>
        <taxon>Mycenaceae</taxon>
        <taxon>Mycena</taxon>
    </lineage>
</organism>
<dbReference type="EMBL" id="JARJCN010000104">
    <property type="protein sequence ID" value="KAJ7075081.1"/>
    <property type="molecule type" value="Genomic_DNA"/>
</dbReference>
<keyword evidence="4" id="KW-1185">Reference proteome</keyword>
<feature type="coiled-coil region" evidence="1">
    <location>
        <begin position="13"/>
        <end position="40"/>
    </location>
</feature>
<feature type="compositionally biased region" description="Basic residues" evidence="2">
    <location>
        <begin position="302"/>
        <end position="313"/>
    </location>
</feature>
<evidence type="ECO:0000313" key="3">
    <source>
        <dbReference type="EMBL" id="KAJ7075081.1"/>
    </source>
</evidence>
<keyword evidence="1" id="KW-0175">Coiled coil</keyword>
<evidence type="ECO:0000313" key="4">
    <source>
        <dbReference type="Proteomes" id="UP001222325"/>
    </source>
</evidence>
<dbReference type="AlphaFoldDB" id="A0AAD6TNJ8"/>
<reference evidence="3" key="1">
    <citation type="submission" date="2023-03" db="EMBL/GenBank/DDBJ databases">
        <title>Massive genome expansion in bonnet fungi (Mycena s.s.) driven by repeated elements and novel gene families across ecological guilds.</title>
        <authorList>
            <consortium name="Lawrence Berkeley National Laboratory"/>
            <person name="Harder C.B."/>
            <person name="Miyauchi S."/>
            <person name="Viragh M."/>
            <person name="Kuo A."/>
            <person name="Thoen E."/>
            <person name="Andreopoulos B."/>
            <person name="Lu D."/>
            <person name="Skrede I."/>
            <person name="Drula E."/>
            <person name="Henrissat B."/>
            <person name="Morin E."/>
            <person name="Kohler A."/>
            <person name="Barry K."/>
            <person name="LaButti K."/>
            <person name="Morin E."/>
            <person name="Salamov A."/>
            <person name="Lipzen A."/>
            <person name="Mereny Z."/>
            <person name="Hegedus B."/>
            <person name="Baldrian P."/>
            <person name="Stursova M."/>
            <person name="Weitz H."/>
            <person name="Taylor A."/>
            <person name="Grigoriev I.V."/>
            <person name="Nagy L.G."/>
            <person name="Martin F."/>
            <person name="Kauserud H."/>
        </authorList>
    </citation>
    <scope>NUCLEOTIDE SEQUENCE</scope>
    <source>
        <strain evidence="3">CBHHK173m</strain>
    </source>
</reference>
<protein>
    <submittedName>
        <fullName evidence="3">Uncharacterized protein</fullName>
    </submittedName>
</protein>
<comment type="caution">
    <text evidence="3">The sequence shown here is derived from an EMBL/GenBank/DDBJ whole genome shotgun (WGS) entry which is preliminary data.</text>
</comment>
<evidence type="ECO:0000256" key="2">
    <source>
        <dbReference type="SAM" id="MobiDB-lite"/>
    </source>
</evidence>
<feature type="region of interest" description="Disordered" evidence="2">
    <location>
        <begin position="276"/>
        <end position="331"/>
    </location>
</feature>
<proteinExistence type="predicted"/>
<name>A0AAD6TNJ8_9AGAR</name>